<dbReference type="GeneID" id="79877364"/>
<evidence type="ECO:0000313" key="9">
    <source>
        <dbReference type="EMBL" id="OUP59823.1"/>
    </source>
</evidence>
<feature type="region of interest" description="Domain III" evidence="6">
    <location>
        <begin position="144"/>
        <end position="193"/>
    </location>
</feature>
<proteinExistence type="inferred from homology"/>
<dbReference type="InterPro" id="IPR003583">
    <property type="entry name" value="Hlx-hairpin-Hlx_DNA-bd_motif"/>
</dbReference>
<evidence type="ECO:0000313" key="10">
    <source>
        <dbReference type="Proteomes" id="UP000195447"/>
    </source>
</evidence>
<keyword evidence="4 6" id="KW-0233">DNA recombination</keyword>
<gene>
    <name evidence="6 8" type="primary">ruvA</name>
    <name evidence="9" type="ORF">B5F14_06985</name>
    <name evidence="8" type="ORF">POG00_00050</name>
</gene>
<dbReference type="GO" id="GO:0009379">
    <property type="term" value="C:Holliday junction helicase complex"/>
    <property type="evidence" value="ECO:0007669"/>
    <property type="project" value="InterPro"/>
</dbReference>
<dbReference type="SMART" id="SM00278">
    <property type="entry name" value="HhH1"/>
    <property type="match status" value="2"/>
</dbReference>
<comment type="similarity">
    <text evidence="6">Belongs to the RuvA family.</text>
</comment>
<keyword evidence="2 6" id="KW-0227">DNA damage</keyword>
<dbReference type="InterPro" id="IPR011114">
    <property type="entry name" value="RuvA_C"/>
</dbReference>
<dbReference type="InterPro" id="IPR000085">
    <property type="entry name" value="RuvA"/>
</dbReference>
<dbReference type="NCBIfam" id="TIGR00084">
    <property type="entry name" value="ruvA"/>
    <property type="match status" value="1"/>
</dbReference>
<keyword evidence="1 6" id="KW-0963">Cytoplasm</keyword>
<dbReference type="Pfam" id="PF01330">
    <property type="entry name" value="RuvA_N"/>
    <property type="match status" value="1"/>
</dbReference>
<dbReference type="InterPro" id="IPR036267">
    <property type="entry name" value="RuvA_C_sf"/>
</dbReference>
<keyword evidence="3 6" id="KW-0238">DNA-binding</keyword>
<dbReference type="GO" id="GO:0005737">
    <property type="term" value="C:cytoplasm"/>
    <property type="evidence" value="ECO:0007669"/>
    <property type="project" value="UniProtKB-SubCell"/>
</dbReference>
<dbReference type="EMBL" id="NFKM01000012">
    <property type="protein sequence ID" value="OUP59823.1"/>
    <property type="molecule type" value="Genomic_DNA"/>
</dbReference>
<dbReference type="SUPFAM" id="SSF46929">
    <property type="entry name" value="DNA helicase RuvA subunit, C-terminal domain"/>
    <property type="match status" value="1"/>
</dbReference>
<dbReference type="RefSeq" id="WP_022355363.1">
    <property type="nucleotide sequence ID" value="NZ_CALHAA010000024.1"/>
</dbReference>
<dbReference type="GO" id="GO:0006281">
    <property type="term" value="P:DNA repair"/>
    <property type="evidence" value="ECO:0007669"/>
    <property type="project" value="UniProtKB-UniRule"/>
</dbReference>
<dbReference type="Proteomes" id="UP000195447">
    <property type="component" value="Unassembled WGS sequence"/>
</dbReference>
<dbReference type="Pfam" id="PF14520">
    <property type="entry name" value="HHH_5"/>
    <property type="match status" value="1"/>
</dbReference>
<dbReference type="GO" id="GO:0006310">
    <property type="term" value="P:DNA recombination"/>
    <property type="evidence" value="ECO:0007669"/>
    <property type="project" value="UniProtKB-UniRule"/>
</dbReference>
<reference evidence="9" key="2">
    <citation type="journal article" date="2018" name="BMC Genomics">
        <title>Whole genome sequencing and function prediction of 133 gut anaerobes isolated from chicken caecum in pure cultures.</title>
        <authorList>
            <person name="Medvecky M."/>
            <person name="Cejkova D."/>
            <person name="Polansky O."/>
            <person name="Karasova D."/>
            <person name="Kubasova T."/>
            <person name="Cizek A."/>
            <person name="Rychlik I."/>
        </authorList>
    </citation>
    <scope>NUCLEOTIDE SEQUENCE</scope>
    <source>
        <strain evidence="9">An178</strain>
    </source>
</reference>
<dbReference type="InterPro" id="IPR012340">
    <property type="entry name" value="NA-bd_OB-fold"/>
</dbReference>
<sequence length="193" mass="21434">MIAFVSGIVRLIRTDSVVLDVHGVGYEVFISNALTQKIGDELFLYTYQHVREDAMLLYGFIKQEDYEVFMRLINVKGIGPKTAQTMLAVCPGSKMIQAIEEDDVKLLKSLPGIGAKTASQIVLDLKGKFVSVETKEETISNPVWKETQEALVALGYKVNQLTGVRKELANKTDLNVNEMLRMALAILAKRNGV</sequence>
<evidence type="ECO:0000256" key="5">
    <source>
        <dbReference type="ARBA" id="ARBA00023204"/>
    </source>
</evidence>
<dbReference type="Proteomes" id="UP001220658">
    <property type="component" value="Unassembled WGS sequence"/>
</dbReference>
<keyword evidence="10" id="KW-1185">Reference proteome</keyword>
<dbReference type="CDD" id="cd14332">
    <property type="entry name" value="UBA_RuvA_C"/>
    <property type="match status" value="1"/>
</dbReference>
<evidence type="ECO:0000256" key="4">
    <source>
        <dbReference type="ARBA" id="ARBA00023172"/>
    </source>
</evidence>
<name>A0A1Y4LT59_9FIRM</name>
<dbReference type="EMBL" id="JAQNCK010000001">
    <property type="protein sequence ID" value="MDC0827095.1"/>
    <property type="molecule type" value="Genomic_DNA"/>
</dbReference>
<dbReference type="GO" id="GO:0000400">
    <property type="term" value="F:four-way junction DNA binding"/>
    <property type="evidence" value="ECO:0007669"/>
    <property type="project" value="UniProtKB-UniRule"/>
</dbReference>
<comment type="domain">
    <text evidence="6">Has three domains with a flexible linker between the domains II and III and assumes an 'L' shape. Domain III is highly mobile and contacts RuvB.</text>
</comment>
<comment type="caution">
    <text evidence="9">The sequence shown here is derived from an EMBL/GenBank/DDBJ whole genome shotgun (WGS) entry which is preliminary data.</text>
</comment>
<dbReference type="GO" id="GO:0016787">
    <property type="term" value="F:hydrolase activity"/>
    <property type="evidence" value="ECO:0007669"/>
    <property type="project" value="UniProtKB-KW"/>
</dbReference>
<dbReference type="GO" id="GO:0009378">
    <property type="term" value="F:four-way junction helicase activity"/>
    <property type="evidence" value="ECO:0007669"/>
    <property type="project" value="InterPro"/>
</dbReference>
<dbReference type="Pfam" id="PF07499">
    <property type="entry name" value="RuvA_C"/>
    <property type="match status" value="1"/>
</dbReference>
<comment type="caution">
    <text evidence="6">Lacks conserved residue(s) required for the propagation of feature annotation.</text>
</comment>
<dbReference type="Gene3D" id="1.10.150.20">
    <property type="entry name" value="5' to 3' exonuclease, C-terminal subdomain"/>
    <property type="match status" value="1"/>
</dbReference>
<dbReference type="InterPro" id="IPR013849">
    <property type="entry name" value="DNA_helicase_Holl-junc_RuvA_I"/>
</dbReference>
<reference evidence="8" key="3">
    <citation type="submission" date="2023-01" db="EMBL/GenBank/DDBJ databases">
        <title>Human gut microbiome strain richness.</title>
        <authorList>
            <person name="Chen-Liaw A."/>
        </authorList>
    </citation>
    <scope>NUCLEOTIDE SEQUENCE</scope>
    <source>
        <strain evidence="8">D55st1_G4_D55t1_190419</strain>
    </source>
</reference>
<dbReference type="AlphaFoldDB" id="A0A1Y4LT59"/>
<comment type="function">
    <text evidence="6">The RuvA-RuvB-RuvC complex processes Holliday junction (HJ) DNA during genetic recombination and DNA repair, while the RuvA-RuvB complex plays an important role in the rescue of blocked DNA replication forks via replication fork reversal (RFR). RuvA specifically binds to HJ cruciform DNA, conferring on it an open structure. The RuvB hexamer acts as an ATP-dependent pump, pulling dsDNA into and through the RuvAB complex. HJ branch migration allows RuvC to scan DNA until it finds its consensus sequence, where it cleaves and resolves the cruciform DNA.</text>
</comment>
<comment type="subcellular location">
    <subcellularLocation>
        <location evidence="6">Cytoplasm</location>
    </subcellularLocation>
</comment>
<evidence type="ECO:0000256" key="2">
    <source>
        <dbReference type="ARBA" id="ARBA00022763"/>
    </source>
</evidence>
<dbReference type="InterPro" id="IPR010994">
    <property type="entry name" value="RuvA_2-like"/>
</dbReference>
<evidence type="ECO:0000256" key="3">
    <source>
        <dbReference type="ARBA" id="ARBA00023125"/>
    </source>
</evidence>
<dbReference type="Gene3D" id="2.40.50.140">
    <property type="entry name" value="Nucleic acid-binding proteins"/>
    <property type="match status" value="1"/>
</dbReference>
<feature type="region of interest" description="Domain II" evidence="6">
    <location>
        <begin position="62"/>
        <end position="139"/>
    </location>
</feature>
<evidence type="ECO:0000259" key="7">
    <source>
        <dbReference type="SMART" id="SM00278"/>
    </source>
</evidence>
<protein>
    <recommendedName>
        <fullName evidence="6">Holliday junction branch migration complex subunit RuvA</fullName>
    </recommendedName>
</protein>
<feature type="domain" description="Helix-hairpin-helix DNA-binding motif class 1" evidence="7">
    <location>
        <begin position="105"/>
        <end position="124"/>
    </location>
</feature>
<dbReference type="SUPFAM" id="SSF47781">
    <property type="entry name" value="RuvA domain 2-like"/>
    <property type="match status" value="1"/>
</dbReference>
<comment type="subunit">
    <text evidence="6">Homotetramer. Forms an RuvA(8)-RuvB(12)-Holliday junction (HJ) complex. HJ DNA is sandwiched between 2 RuvA tetramers; dsDNA enters through RuvA and exits via RuvB. An RuvB hexamer assembles on each DNA strand where it exits the tetramer. Each RuvB hexamer is contacted by two RuvA subunits (via domain III) on 2 adjacent RuvB subunits; this complex drives branch migration. In the full resolvosome a probable DNA-RuvA(4)-RuvB(12)-RuvC(2) complex forms which resolves the HJ.</text>
</comment>
<dbReference type="GO" id="GO:0048476">
    <property type="term" value="C:Holliday junction resolvase complex"/>
    <property type="evidence" value="ECO:0007669"/>
    <property type="project" value="UniProtKB-UniRule"/>
</dbReference>
<dbReference type="HAMAP" id="MF_00031">
    <property type="entry name" value="DNA_HJ_migration_RuvA"/>
    <property type="match status" value="1"/>
</dbReference>
<keyword evidence="8" id="KW-0378">Hydrolase</keyword>
<evidence type="ECO:0000256" key="1">
    <source>
        <dbReference type="ARBA" id="ARBA00022490"/>
    </source>
</evidence>
<keyword evidence="5 6" id="KW-0234">DNA repair</keyword>
<evidence type="ECO:0000256" key="6">
    <source>
        <dbReference type="HAMAP-Rule" id="MF_00031"/>
    </source>
</evidence>
<reference evidence="10" key="1">
    <citation type="submission" date="2017-04" db="EMBL/GenBank/DDBJ databases">
        <title>Function of individual gut microbiota members based on whole genome sequencing of pure cultures obtained from chicken caecum.</title>
        <authorList>
            <person name="Medvecky M."/>
            <person name="Cejkova D."/>
            <person name="Polansky O."/>
            <person name="Karasova D."/>
            <person name="Kubasova T."/>
            <person name="Cizek A."/>
            <person name="Rychlik I."/>
        </authorList>
    </citation>
    <scope>NUCLEOTIDE SEQUENCE [LARGE SCALE GENOMIC DNA]</scope>
    <source>
        <strain evidence="10">An178</strain>
    </source>
</reference>
<accession>A0A1Y4LT59</accession>
<organism evidence="9 10">
    <name type="scientific">Faecalitalea cylindroides</name>
    <dbReference type="NCBI Taxonomy" id="39483"/>
    <lineage>
        <taxon>Bacteria</taxon>
        <taxon>Bacillati</taxon>
        <taxon>Bacillota</taxon>
        <taxon>Erysipelotrichia</taxon>
        <taxon>Erysipelotrichales</taxon>
        <taxon>Erysipelotrichaceae</taxon>
        <taxon>Faecalitalea</taxon>
    </lineage>
</organism>
<dbReference type="SUPFAM" id="SSF50249">
    <property type="entry name" value="Nucleic acid-binding proteins"/>
    <property type="match status" value="1"/>
</dbReference>
<feature type="domain" description="Helix-hairpin-helix DNA-binding motif class 1" evidence="7">
    <location>
        <begin position="70"/>
        <end position="89"/>
    </location>
</feature>
<evidence type="ECO:0000313" key="8">
    <source>
        <dbReference type="EMBL" id="MDC0827095.1"/>
    </source>
</evidence>
<dbReference type="GO" id="GO:0005524">
    <property type="term" value="F:ATP binding"/>
    <property type="evidence" value="ECO:0007669"/>
    <property type="project" value="InterPro"/>
</dbReference>